<dbReference type="NCBIfam" id="NF002806">
    <property type="entry name" value="PRK02948.1"/>
    <property type="match status" value="1"/>
</dbReference>
<dbReference type="InterPro" id="IPR016454">
    <property type="entry name" value="Cysteine_dSase"/>
</dbReference>
<feature type="domain" description="Aminotransferase class V" evidence="11">
    <location>
        <begin position="3"/>
        <end position="365"/>
    </location>
</feature>
<dbReference type="PANTHER" id="PTHR11601:SF34">
    <property type="entry name" value="CYSTEINE DESULFURASE"/>
    <property type="match status" value="1"/>
</dbReference>
<dbReference type="InterPro" id="IPR000192">
    <property type="entry name" value="Aminotrans_V_dom"/>
</dbReference>
<evidence type="ECO:0000256" key="1">
    <source>
        <dbReference type="ARBA" id="ARBA00001933"/>
    </source>
</evidence>
<keyword evidence="13" id="KW-1185">Reference proteome</keyword>
<keyword evidence="6" id="KW-0663">Pyridoxal phosphate</keyword>
<keyword evidence="7" id="KW-0408">Iron</keyword>
<evidence type="ECO:0000313" key="13">
    <source>
        <dbReference type="Proteomes" id="UP001604335"/>
    </source>
</evidence>
<dbReference type="InterPro" id="IPR020578">
    <property type="entry name" value="Aminotrans_V_PyrdxlP_BS"/>
</dbReference>
<evidence type="ECO:0000256" key="9">
    <source>
        <dbReference type="ARBA" id="ARBA00050776"/>
    </source>
</evidence>
<evidence type="ECO:0000256" key="7">
    <source>
        <dbReference type="ARBA" id="ARBA00023004"/>
    </source>
</evidence>
<dbReference type="InterPro" id="IPR015424">
    <property type="entry name" value="PyrdxlP-dep_Trfase"/>
</dbReference>
<dbReference type="PIRSF" id="PIRSF005572">
    <property type="entry name" value="NifS"/>
    <property type="match status" value="1"/>
</dbReference>
<evidence type="ECO:0000256" key="8">
    <source>
        <dbReference type="ARBA" id="ARBA00023014"/>
    </source>
</evidence>
<evidence type="ECO:0000313" key="12">
    <source>
        <dbReference type="EMBL" id="MFG3817995.1"/>
    </source>
</evidence>
<keyword evidence="5" id="KW-0479">Metal-binding</keyword>
<comment type="catalytic activity">
    <reaction evidence="9">
        <text>(sulfur carrier)-H + L-cysteine = (sulfur carrier)-SH + L-alanine</text>
        <dbReference type="Rhea" id="RHEA:43892"/>
        <dbReference type="Rhea" id="RHEA-COMP:14737"/>
        <dbReference type="Rhea" id="RHEA-COMP:14739"/>
        <dbReference type="ChEBI" id="CHEBI:29917"/>
        <dbReference type="ChEBI" id="CHEBI:35235"/>
        <dbReference type="ChEBI" id="CHEBI:57972"/>
        <dbReference type="ChEBI" id="CHEBI:64428"/>
        <dbReference type="EC" id="2.8.1.7"/>
    </reaction>
</comment>
<protein>
    <recommendedName>
        <fullName evidence="3">cysteine desulfurase</fullName>
        <ecNumber evidence="3">2.8.1.7</ecNumber>
    </recommendedName>
</protein>
<evidence type="ECO:0000256" key="6">
    <source>
        <dbReference type="ARBA" id="ARBA00022898"/>
    </source>
</evidence>
<comment type="similarity">
    <text evidence="2">Belongs to the class-V pyridoxal-phosphate-dependent aminotransferase family. NifS/IscS subfamily.</text>
</comment>
<dbReference type="Gene3D" id="1.10.260.50">
    <property type="match status" value="1"/>
</dbReference>
<evidence type="ECO:0000259" key="11">
    <source>
        <dbReference type="Pfam" id="PF00266"/>
    </source>
</evidence>
<dbReference type="InterPro" id="IPR015421">
    <property type="entry name" value="PyrdxlP-dep_Trfase_major"/>
</dbReference>
<dbReference type="EC" id="2.8.1.7" evidence="3"/>
<dbReference type="Pfam" id="PF00266">
    <property type="entry name" value="Aminotran_5"/>
    <property type="match status" value="1"/>
</dbReference>
<keyword evidence="8" id="KW-0411">Iron-sulfur</keyword>
<dbReference type="Gene3D" id="3.90.1150.10">
    <property type="entry name" value="Aspartate Aminotransferase, domain 1"/>
    <property type="match status" value="1"/>
</dbReference>
<gene>
    <name evidence="12" type="ORF">VPK24_10140</name>
</gene>
<comment type="caution">
    <text evidence="12">The sequence shown here is derived from an EMBL/GenBank/DDBJ whole genome shotgun (WGS) entry which is preliminary data.</text>
</comment>
<dbReference type="SUPFAM" id="SSF53383">
    <property type="entry name" value="PLP-dependent transferases"/>
    <property type="match status" value="1"/>
</dbReference>
<dbReference type="PANTHER" id="PTHR11601">
    <property type="entry name" value="CYSTEINE DESULFURYLASE FAMILY MEMBER"/>
    <property type="match status" value="1"/>
</dbReference>
<proteinExistence type="inferred from homology"/>
<evidence type="ECO:0000256" key="10">
    <source>
        <dbReference type="RuleBase" id="RU004504"/>
    </source>
</evidence>
<evidence type="ECO:0000256" key="2">
    <source>
        <dbReference type="ARBA" id="ARBA00006490"/>
    </source>
</evidence>
<evidence type="ECO:0000256" key="3">
    <source>
        <dbReference type="ARBA" id="ARBA00012239"/>
    </source>
</evidence>
<name>A0ABW7CA04_9CYAN</name>
<dbReference type="Proteomes" id="UP001604335">
    <property type="component" value="Unassembled WGS sequence"/>
</dbReference>
<keyword evidence="4" id="KW-0808">Transferase</keyword>
<dbReference type="EMBL" id="JAZAQF010000059">
    <property type="protein sequence ID" value="MFG3817995.1"/>
    <property type="molecule type" value="Genomic_DNA"/>
</dbReference>
<organism evidence="12 13">
    <name type="scientific">Limnothrix redekei LRLZ20PSL1</name>
    <dbReference type="NCBI Taxonomy" id="3112953"/>
    <lineage>
        <taxon>Bacteria</taxon>
        <taxon>Bacillati</taxon>
        <taxon>Cyanobacteriota</taxon>
        <taxon>Cyanophyceae</taxon>
        <taxon>Pseudanabaenales</taxon>
        <taxon>Pseudanabaenaceae</taxon>
        <taxon>Limnothrix</taxon>
    </lineage>
</organism>
<dbReference type="InterPro" id="IPR015422">
    <property type="entry name" value="PyrdxlP-dep_Trfase_small"/>
</dbReference>
<reference evidence="13" key="1">
    <citation type="journal article" date="2024" name="Algal Res.">
        <title>Biochemical, toxicological and genomic investigation of a high-biomass producing Limnothrix strain isolated from Italian shallow drinking water reservoir.</title>
        <authorList>
            <person name="Simonazzi M."/>
            <person name="Shishido T.K."/>
            <person name="Delbaje E."/>
            <person name="Wahlsten M."/>
            <person name="Fewer D.P."/>
            <person name="Sivonen K."/>
            <person name="Pezzolesi L."/>
            <person name="Pistocchi R."/>
        </authorList>
    </citation>
    <scope>NUCLEOTIDE SEQUENCE [LARGE SCALE GENOMIC DNA]</scope>
    <source>
        <strain evidence="13">LRLZ20PSL1</strain>
    </source>
</reference>
<evidence type="ECO:0000256" key="5">
    <source>
        <dbReference type="ARBA" id="ARBA00022723"/>
    </source>
</evidence>
<evidence type="ECO:0000256" key="4">
    <source>
        <dbReference type="ARBA" id="ARBA00022679"/>
    </source>
</evidence>
<accession>A0ABW7CA04</accession>
<sequence length="406" mass="43234">MQIYLDHSATTPPCDVAIAAAQRVMTELWGNPSSIHSWGDRSAMVLETARFQVAALINGDPTGVIFTSGGTEADNLAILGVAQRFTQPRHIISSQVEHSAIERTLERLEAQGWAITRLPVDRAGRVNPSDLALAIRPETVLVSIIFAQSEVGTLQPIAELGTITRRSGALFHTDAVQAVGRVAVDLQTLPVDLLSLSSHKIYGIQGAGALWARPGIHLAPQLLGGGQESKRRSGTQALPAIAAFGAAAERMAQTWETEAQRLGQLRDRLFERLAPLPALHPTGDRLHRLPHHVSFCLRGRLPLPSGRDLVRQLDRAGIAASSGSACSSGSLTPSPTLLAMGYDPAEATAALRLSLGHSTTEADIDWTALVVAQVLERLGVGQLNGGDRDSQRSVLGCATLGPCRYT</sequence>
<comment type="cofactor">
    <cofactor evidence="1 10">
        <name>pyridoxal 5'-phosphate</name>
        <dbReference type="ChEBI" id="CHEBI:597326"/>
    </cofactor>
</comment>
<dbReference type="Gene3D" id="3.40.640.10">
    <property type="entry name" value="Type I PLP-dependent aspartate aminotransferase-like (Major domain)"/>
    <property type="match status" value="1"/>
</dbReference>
<dbReference type="PROSITE" id="PS00595">
    <property type="entry name" value="AA_TRANSFER_CLASS_5"/>
    <property type="match status" value="1"/>
</dbReference>
<dbReference type="RefSeq" id="WP_393012794.1">
    <property type="nucleotide sequence ID" value="NZ_JAZAQF010000059.1"/>
</dbReference>